<accession>A0ABM1Z2Y6</accession>
<name>A0ABM1Z2Y6_AEDAL</name>
<dbReference type="RefSeq" id="XP_019556336.3">
    <property type="nucleotide sequence ID" value="XM_019700791.3"/>
</dbReference>
<dbReference type="PANTHER" id="PTHR21162:SF0">
    <property type="entry name" value="P53 AND DNA DAMAGE-REGULATED PROTEIN 1"/>
    <property type="match status" value="1"/>
</dbReference>
<dbReference type="GeneID" id="109425545"/>
<evidence type="ECO:0000256" key="4">
    <source>
        <dbReference type="ARBA" id="ARBA00011695"/>
    </source>
</evidence>
<dbReference type="PANTHER" id="PTHR21162">
    <property type="entry name" value="P53 AND DNA DAMAGE-REGULATED PROTEIN"/>
    <property type="match status" value="1"/>
</dbReference>
<sequence>MSATTGTTSSRRKMTEILQETERVADQVLMRKQELIALDKRRQETREAIRTIRKSFPREDSKVWITVGSMLMKQKQPKALELLQKDADQIEEEIKTIRNEQKVLVNRQRDLELESPLRGFDLKPMSAAEIGAIRANLPQF</sequence>
<keyword evidence="6" id="KW-0963">Cytoplasm</keyword>
<protein>
    <recommendedName>
        <fullName evidence="5">p53 and DNA damage-regulated protein 1</fullName>
    </recommendedName>
</protein>
<comment type="similarity">
    <text evidence="3">Belongs to the prefoldin subunit beta family.</text>
</comment>
<organism evidence="10 11">
    <name type="scientific">Aedes albopictus</name>
    <name type="common">Asian tiger mosquito</name>
    <name type="synonym">Stegomyia albopicta</name>
    <dbReference type="NCBI Taxonomy" id="7160"/>
    <lineage>
        <taxon>Eukaryota</taxon>
        <taxon>Metazoa</taxon>
        <taxon>Ecdysozoa</taxon>
        <taxon>Arthropoda</taxon>
        <taxon>Hexapoda</taxon>
        <taxon>Insecta</taxon>
        <taxon>Pterygota</taxon>
        <taxon>Neoptera</taxon>
        <taxon>Endopterygota</taxon>
        <taxon>Diptera</taxon>
        <taxon>Nematocera</taxon>
        <taxon>Culicoidea</taxon>
        <taxon>Culicidae</taxon>
        <taxon>Culicinae</taxon>
        <taxon>Aedini</taxon>
        <taxon>Aedes</taxon>
        <taxon>Stegomyia</taxon>
    </lineage>
</organism>
<keyword evidence="7" id="KW-0143">Chaperone</keyword>
<dbReference type="SUPFAM" id="SSF46579">
    <property type="entry name" value="Prefoldin"/>
    <property type="match status" value="1"/>
</dbReference>
<dbReference type="CDD" id="cd22860">
    <property type="entry name" value="PDRG1"/>
    <property type="match status" value="1"/>
</dbReference>
<evidence type="ECO:0000256" key="5">
    <source>
        <dbReference type="ARBA" id="ARBA00016313"/>
    </source>
</evidence>
<reference evidence="10" key="2">
    <citation type="submission" date="2025-05" db="UniProtKB">
        <authorList>
            <consortium name="EnsemblMetazoa"/>
        </authorList>
    </citation>
    <scope>IDENTIFICATION</scope>
    <source>
        <strain evidence="10">Foshan</strain>
    </source>
</reference>
<dbReference type="InterPro" id="IPR009053">
    <property type="entry name" value="Prefoldin"/>
</dbReference>
<dbReference type="Gene3D" id="1.10.287.370">
    <property type="match status" value="1"/>
</dbReference>
<evidence type="ECO:0000256" key="2">
    <source>
        <dbReference type="ARBA" id="ARBA00004496"/>
    </source>
</evidence>
<evidence type="ECO:0000256" key="7">
    <source>
        <dbReference type="ARBA" id="ARBA00023186"/>
    </source>
</evidence>
<dbReference type="InterPro" id="IPR002777">
    <property type="entry name" value="PFD_beta-like"/>
</dbReference>
<evidence type="ECO:0000256" key="1">
    <source>
        <dbReference type="ARBA" id="ARBA00003581"/>
    </source>
</evidence>
<comment type="subcellular location">
    <subcellularLocation>
        <location evidence="2">Cytoplasm</location>
    </subcellularLocation>
</comment>
<dbReference type="Pfam" id="PF01920">
    <property type="entry name" value="Prefoldin_2"/>
    <property type="match status" value="1"/>
</dbReference>
<feature type="coiled-coil region" evidence="9">
    <location>
        <begin position="80"/>
        <end position="107"/>
    </location>
</feature>
<evidence type="ECO:0000256" key="8">
    <source>
        <dbReference type="ARBA" id="ARBA00026022"/>
    </source>
</evidence>
<evidence type="ECO:0000313" key="10">
    <source>
        <dbReference type="EnsemblMetazoa" id="AALFPA23_014521.P21116"/>
    </source>
</evidence>
<dbReference type="InterPro" id="IPR030482">
    <property type="entry name" value="PDRG1"/>
</dbReference>
<dbReference type="EnsemblMetazoa" id="AALFPA23_014521.R21116">
    <property type="protein sequence ID" value="AALFPA23_014521.P21116"/>
    <property type="gene ID" value="AALFPA23_014521"/>
</dbReference>
<evidence type="ECO:0000313" key="11">
    <source>
        <dbReference type="Proteomes" id="UP000069940"/>
    </source>
</evidence>
<proteinExistence type="inferred from homology"/>
<reference evidence="11" key="1">
    <citation type="journal article" date="2015" name="Proc. Natl. Acad. Sci. U.S.A.">
        <title>Genome sequence of the Asian Tiger mosquito, Aedes albopictus, reveals insights into its biology, genetics, and evolution.</title>
        <authorList>
            <person name="Chen X.G."/>
            <person name="Jiang X."/>
            <person name="Gu J."/>
            <person name="Xu M."/>
            <person name="Wu Y."/>
            <person name="Deng Y."/>
            <person name="Zhang C."/>
            <person name="Bonizzoni M."/>
            <person name="Dermauw W."/>
            <person name="Vontas J."/>
            <person name="Armbruster P."/>
            <person name="Huang X."/>
            <person name="Yang Y."/>
            <person name="Zhang H."/>
            <person name="He W."/>
            <person name="Peng H."/>
            <person name="Liu Y."/>
            <person name="Wu K."/>
            <person name="Chen J."/>
            <person name="Lirakis M."/>
            <person name="Topalis P."/>
            <person name="Van Leeuwen T."/>
            <person name="Hall A.B."/>
            <person name="Jiang X."/>
            <person name="Thorpe C."/>
            <person name="Mueller R.L."/>
            <person name="Sun C."/>
            <person name="Waterhouse R.M."/>
            <person name="Yan G."/>
            <person name="Tu Z.J."/>
            <person name="Fang X."/>
            <person name="James A.A."/>
        </authorList>
    </citation>
    <scope>NUCLEOTIDE SEQUENCE [LARGE SCALE GENOMIC DNA]</scope>
    <source>
        <strain evidence="11">Foshan</strain>
    </source>
</reference>
<comment type="function">
    <text evidence="1">May play a role in chaperone-mediated protein folding.</text>
</comment>
<comment type="subunit">
    <text evidence="4">Heterohexamer of two PFD-alpha type and four PFD-beta type subunits.</text>
</comment>
<keyword evidence="11" id="KW-1185">Reference proteome</keyword>
<evidence type="ECO:0000256" key="6">
    <source>
        <dbReference type="ARBA" id="ARBA00022490"/>
    </source>
</evidence>
<keyword evidence="9" id="KW-0175">Coiled coil</keyword>
<dbReference type="Proteomes" id="UP000069940">
    <property type="component" value="Unassembled WGS sequence"/>
</dbReference>
<evidence type="ECO:0000256" key="9">
    <source>
        <dbReference type="SAM" id="Coils"/>
    </source>
</evidence>
<comment type="subunit">
    <text evidence="8">Component of the PAQosome complex which is responsible for the biogenesis of several protein complexes and which consists of R2TP complex members RUVBL1, RUVBL2, RPAP3 and PIH1D1, URI complex members PFDN2, PFDN6, PDRG1, UXT and URI1 as well as ASDURF, POLR2E and DNAAF10/WDR92.</text>
</comment>
<evidence type="ECO:0000256" key="3">
    <source>
        <dbReference type="ARBA" id="ARBA00008045"/>
    </source>
</evidence>